<dbReference type="InterPro" id="IPR027417">
    <property type="entry name" value="P-loop_NTPase"/>
</dbReference>
<dbReference type="Proteomes" id="UP000199048">
    <property type="component" value="Unassembled WGS sequence"/>
</dbReference>
<dbReference type="InterPro" id="IPR003593">
    <property type="entry name" value="AAA+_ATPase"/>
</dbReference>
<dbReference type="GO" id="GO:0005524">
    <property type="term" value="F:ATP binding"/>
    <property type="evidence" value="ECO:0007669"/>
    <property type="project" value="InterPro"/>
</dbReference>
<feature type="region of interest" description="Disordered" evidence="1">
    <location>
        <begin position="78"/>
        <end position="98"/>
    </location>
</feature>
<feature type="domain" description="AAA+ ATPase" evidence="2">
    <location>
        <begin position="381"/>
        <end position="528"/>
    </location>
</feature>
<dbReference type="InterPro" id="IPR003959">
    <property type="entry name" value="ATPase_AAA_core"/>
</dbReference>
<evidence type="ECO:0000313" key="3">
    <source>
        <dbReference type="EMBL" id="SFM32715.1"/>
    </source>
</evidence>
<organism evidence="3 4">
    <name type="scientific">Methylobacterium pseudosasicola</name>
    <dbReference type="NCBI Taxonomy" id="582667"/>
    <lineage>
        <taxon>Bacteria</taxon>
        <taxon>Pseudomonadati</taxon>
        <taxon>Pseudomonadota</taxon>
        <taxon>Alphaproteobacteria</taxon>
        <taxon>Hyphomicrobiales</taxon>
        <taxon>Methylobacteriaceae</taxon>
        <taxon>Methylobacterium</taxon>
    </lineage>
</organism>
<accession>A0A1I4PZB0</accession>
<dbReference type="GO" id="GO:0016887">
    <property type="term" value="F:ATP hydrolysis activity"/>
    <property type="evidence" value="ECO:0007669"/>
    <property type="project" value="InterPro"/>
</dbReference>
<dbReference type="STRING" id="582667.SAMN05192568_102725"/>
<gene>
    <name evidence="3" type="ORF">SAMN05192568_102725</name>
</gene>
<evidence type="ECO:0000313" key="4">
    <source>
        <dbReference type="Proteomes" id="UP000199048"/>
    </source>
</evidence>
<feature type="region of interest" description="Disordered" evidence="1">
    <location>
        <begin position="178"/>
        <end position="203"/>
    </location>
</feature>
<feature type="compositionally biased region" description="Low complexity" evidence="1">
    <location>
        <begin position="81"/>
        <end position="91"/>
    </location>
</feature>
<proteinExistence type="predicted"/>
<dbReference type="InterPro" id="IPR027065">
    <property type="entry name" value="Lon_Prtase"/>
</dbReference>
<dbReference type="SUPFAM" id="SSF52540">
    <property type="entry name" value="P-loop containing nucleoside triphosphate hydrolases"/>
    <property type="match status" value="1"/>
</dbReference>
<reference evidence="4" key="1">
    <citation type="submission" date="2016-10" db="EMBL/GenBank/DDBJ databases">
        <authorList>
            <person name="Varghese N."/>
            <person name="Submissions S."/>
        </authorList>
    </citation>
    <scope>NUCLEOTIDE SEQUENCE [LARGE SCALE GENOMIC DNA]</scope>
    <source>
        <strain evidence="4">BL36</strain>
    </source>
</reference>
<dbReference type="EMBL" id="FOTK01000027">
    <property type="protein sequence ID" value="SFM32715.1"/>
    <property type="molecule type" value="Genomic_DNA"/>
</dbReference>
<sequence length="597" mass="63263">MEVPLETVPPAVARAIVLRHLPRALRAALDREAANGPLPAELAADAELILPGLGVTLARWIDDNVGVCPGLSGWLDDAGPHAEPAPHAAGGDPAGSGLATLDRAAAERDDPALREISDALVMLGGQDRLATLAGRAAAAAWACLDRIPEAQARLHQLGLAAAGPPEDDHALHPPWPALAASGRPVRRTEGAAQEATAEEGAPEAGAKWRAAIDDALADLRRDACLLAVGLSAMAAGCPRRTWHVDTLAQAAIDHGRSVTHPLTHWAVREARQSFEGDAKAEIEELRELVRALEAPPTPEPGPDAIAVPPGHVLVCPALPAKGAAKAKDIARGYEHAIGRPLPLVPTPDIGRAHVALTTEFPHAREAIGAVLGAFFGRAHVRARPLLLAGPPGAGKTRFVRRLGEALGVGVYRVDGANDSGGSFGGTERRWYSSEPCRPFMAIARHRQANPIVLVDEIDKAATRSDYGRLWDAMLQALDPENACRFPDPSLQLELDISWASVVSTANDPSKLPGPLLDRMRIIRFPEPRAEHLDALLPGLLAEIAGEAGLDPRFHPPLDGVERAALRARWRGGSVRRLGRAVEAILRVRDRAQAGRAH</sequence>
<keyword evidence="4" id="KW-1185">Reference proteome</keyword>
<dbReference type="GO" id="GO:0004252">
    <property type="term" value="F:serine-type endopeptidase activity"/>
    <property type="evidence" value="ECO:0007669"/>
    <property type="project" value="InterPro"/>
</dbReference>
<dbReference type="GO" id="GO:0004176">
    <property type="term" value="F:ATP-dependent peptidase activity"/>
    <property type="evidence" value="ECO:0007669"/>
    <property type="project" value="InterPro"/>
</dbReference>
<protein>
    <submittedName>
        <fullName evidence="3">ATPase family associated with various cellular activities (AAA)</fullName>
    </submittedName>
</protein>
<dbReference type="AlphaFoldDB" id="A0A1I4PZB0"/>
<dbReference type="GO" id="GO:0006515">
    <property type="term" value="P:protein quality control for misfolded or incompletely synthesized proteins"/>
    <property type="evidence" value="ECO:0007669"/>
    <property type="project" value="TreeGrafter"/>
</dbReference>
<dbReference type="Gene3D" id="3.40.50.300">
    <property type="entry name" value="P-loop containing nucleotide triphosphate hydrolases"/>
    <property type="match status" value="1"/>
</dbReference>
<dbReference type="PANTHER" id="PTHR43718">
    <property type="entry name" value="LON PROTEASE"/>
    <property type="match status" value="1"/>
</dbReference>
<evidence type="ECO:0000259" key="2">
    <source>
        <dbReference type="SMART" id="SM00382"/>
    </source>
</evidence>
<dbReference type="SMART" id="SM00382">
    <property type="entry name" value="AAA"/>
    <property type="match status" value="1"/>
</dbReference>
<dbReference type="Pfam" id="PF00004">
    <property type="entry name" value="AAA"/>
    <property type="match status" value="1"/>
</dbReference>
<dbReference type="PANTHER" id="PTHR43718:SF2">
    <property type="entry name" value="LON PROTEASE HOMOLOG, MITOCHONDRIAL"/>
    <property type="match status" value="1"/>
</dbReference>
<evidence type="ECO:0000256" key="1">
    <source>
        <dbReference type="SAM" id="MobiDB-lite"/>
    </source>
</evidence>
<name>A0A1I4PZB0_9HYPH</name>